<dbReference type="VEuPathDB" id="FungiDB:SeMB42_g03111"/>
<proteinExistence type="predicted"/>
<organism evidence="1 2">
    <name type="scientific">Synchytrium endobioticum</name>
    <dbReference type="NCBI Taxonomy" id="286115"/>
    <lineage>
        <taxon>Eukaryota</taxon>
        <taxon>Fungi</taxon>
        <taxon>Fungi incertae sedis</taxon>
        <taxon>Chytridiomycota</taxon>
        <taxon>Chytridiomycota incertae sedis</taxon>
        <taxon>Chytridiomycetes</taxon>
        <taxon>Synchytriales</taxon>
        <taxon>Synchytriaceae</taxon>
        <taxon>Synchytrium</taxon>
    </lineage>
</organism>
<dbReference type="AlphaFoldDB" id="A0A507D9H1"/>
<accession>A0A507D9H1</accession>
<sequence>MLMLKCCWRLAVFELIECPGKRLVHSHVPSSSTTRLPTGTLRSATNIRPSSGARRPGNVLCDSISGLHVDAIPHCSLAFCHQLPLAHAYRTSALHLLLTGHPLRVYEQLSDIYIPPAPPPLANPVVVELVALAPYQQLTSDRVVY</sequence>
<dbReference type="EMBL" id="QEAN01000105">
    <property type="protein sequence ID" value="TPX48164.1"/>
    <property type="molecule type" value="Genomic_DNA"/>
</dbReference>
<evidence type="ECO:0000313" key="2">
    <source>
        <dbReference type="Proteomes" id="UP000317494"/>
    </source>
</evidence>
<comment type="caution">
    <text evidence="1">The sequence shown here is derived from an EMBL/GenBank/DDBJ whole genome shotgun (WGS) entry which is preliminary data.</text>
</comment>
<reference evidence="1 2" key="1">
    <citation type="journal article" date="2019" name="Sci. Rep.">
        <title>Comparative genomics of chytrid fungi reveal insights into the obligate biotrophic and pathogenic lifestyle of Synchytrium endobioticum.</title>
        <authorList>
            <person name="van de Vossenberg B.T.L.H."/>
            <person name="Warris S."/>
            <person name="Nguyen H.D.T."/>
            <person name="van Gent-Pelzer M.P.E."/>
            <person name="Joly D.L."/>
            <person name="van de Geest H.C."/>
            <person name="Bonants P.J.M."/>
            <person name="Smith D.S."/>
            <person name="Levesque C.A."/>
            <person name="van der Lee T.A.J."/>
        </authorList>
    </citation>
    <scope>NUCLEOTIDE SEQUENCE [LARGE SCALE GENOMIC DNA]</scope>
    <source>
        <strain evidence="1 2">MB42</strain>
    </source>
</reference>
<name>A0A507D9H1_9FUNG</name>
<keyword evidence="2" id="KW-1185">Reference proteome</keyword>
<evidence type="ECO:0000313" key="1">
    <source>
        <dbReference type="EMBL" id="TPX48164.1"/>
    </source>
</evidence>
<gene>
    <name evidence="1" type="ORF">SeMB42_g03111</name>
</gene>
<protein>
    <submittedName>
        <fullName evidence="1">Uncharacterized protein</fullName>
    </submittedName>
</protein>
<dbReference type="Proteomes" id="UP000317494">
    <property type="component" value="Unassembled WGS sequence"/>
</dbReference>